<dbReference type="RefSeq" id="WP_099524801.1">
    <property type="nucleotide sequence ID" value="NZ_NIQU01000004.1"/>
</dbReference>
<gene>
    <name evidence="1" type="ORF">CDO35_11175</name>
</gene>
<reference evidence="2" key="1">
    <citation type="submission" date="2017-06" db="EMBL/GenBank/DDBJ databases">
        <authorList>
            <person name="Rastogi G."/>
            <person name="Vaishampayan P."/>
            <person name="Seuylemezian A."/>
        </authorList>
    </citation>
    <scope>NUCLEOTIDE SEQUENCE [LARGE SCALE GENOMIC DNA]</scope>
    <source>
        <strain evidence="2">PI11</strain>
    </source>
</reference>
<dbReference type="Pfam" id="PF13289">
    <property type="entry name" value="SIR2_2"/>
    <property type="match status" value="1"/>
</dbReference>
<protein>
    <submittedName>
        <fullName evidence="1">Uncharacterized protein</fullName>
    </submittedName>
</protein>
<dbReference type="SUPFAM" id="SSF52467">
    <property type="entry name" value="DHS-like NAD/FAD-binding domain"/>
    <property type="match status" value="1"/>
</dbReference>
<evidence type="ECO:0000313" key="1">
    <source>
        <dbReference type="EMBL" id="PIA68876.1"/>
    </source>
</evidence>
<accession>A0A2G5FLH5</accession>
<comment type="caution">
    <text evidence="1">The sequence shown here is derived from an EMBL/GenBank/DDBJ whole genome shotgun (WGS) entry which is preliminary data.</text>
</comment>
<evidence type="ECO:0000313" key="2">
    <source>
        <dbReference type="Proteomes" id="UP000229504"/>
    </source>
</evidence>
<dbReference type="Proteomes" id="UP000229504">
    <property type="component" value="Unassembled WGS sequence"/>
</dbReference>
<name>A0A2G5FLH5_9PSED</name>
<dbReference type="AlphaFoldDB" id="A0A2G5FLH5"/>
<organism evidence="1 2">
    <name type="scientific">Pseudomonas sediminis</name>
    <dbReference type="NCBI Taxonomy" id="1691904"/>
    <lineage>
        <taxon>Bacteria</taxon>
        <taxon>Pseudomonadati</taxon>
        <taxon>Pseudomonadota</taxon>
        <taxon>Gammaproteobacteria</taxon>
        <taxon>Pseudomonadales</taxon>
        <taxon>Pseudomonadaceae</taxon>
        <taxon>Pseudomonas</taxon>
    </lineage>
</organism>
<proteinExistence type="predicted"/>
<dbReference type="InterPro" id="IPR029035">
    <property type="entry name" value="DHS-like_NAD/FAD-binding_dom"/>
</dbReference>
<dbReference type="EMBL" id="NIQU01000004">
    <property type="protein sequence ID" value="PIA68876.1"/>
    <property type="molecule type" value="Genomic_DNA"/>
</dbReference>
<sequence length="356" mass="39883">MKAIYALFEDALTAGINADGDIEFPFGGTPLTPVAVLESDNTAYQAEFRAWLNDVWLDDHRRRLDRLLKLHGNSGRFHSLVDAFRNDFVIPAVGSGMSNSSGFPLWKDFIHQLRSFTEISEADVKAMLDAGQYEEAVDRIAEAAGRHLFDERIEQSLRVIDPETIDGPVRLLPALFPRLVLSTNLDDVLEHTYAAVEQRFDEVLIGPRIEKYRMLATANKRLLLKIHGDCRDAEGRVLGVAEYDAAYAANAPTRESLALICRAHVLLWMGCSLGVDRTVTLMKDVVAGDAAAPRHYAFLRLPKDDAYRLIRERELAERKVFPIWYDDLEDEDLSIMSLLVGLLDKSDKLAQLGGGN</sequence>